<keyword evidence="1" id="KW-1185">Reference proteome</keyword>
<dbReference type="WBParaSite" id="nRc.2.0.1.t21091-RA">
    <property type="protein sequence ID" value="nRc.2.0.1.t21091-RA"/>
    <property type="gene ID" value="nRc.2.0.1.g21091"/>
</dbReference>
<dbReference type="Proteomes" id="UP000887565">
    <property type="component" value="Unplaced"/>
</dbReference>
<sequence length="200" mass="23092">MISSQRFVFHFGRSVGHQISTVGNFGKRDDVTDGFSFEQQRNKSHRPVKITENPSPTEILCRHVVRCNSDHFLNNQPPKFETYFDFACHHIAIDVFGWSFYDLTFNFDDAFGVQIYTRSKMLEKCLNASANQTGPRYQNSSPLGAEQVTLASLLIFSPNSGKLSFKSPELTRKCRLDRYYYENRLKLADLFVYAYRNSKG</sequence>
<name>A0A915J3U3_ROMCU</name>
<accession>A0A915J3U3</accession>
<organism evidence="1 2">
    <name type="scientific">Romanomermis culicivorax</name>
    <name type="common">Nematode worm</name>
    <dbReference type="NCBI Taxonomy" id="13658"/>
    <lineage>
        <taxon>Eukaryota</taxon>
        <taxon>Metazoa</taxon>
        <taxon>Ecdysozoa</taxon>
        <taxon>Nematoda</taxon>
        <taxon>Enoplea</taxon>
        <taxon>Dorylaimia</taxon>
        <taxon>Mermithida</taxon>
        <taxon>Mermithoidea</taxon>
        <taxon>Mermithidae</taxon>
        <taxon>Romanomermis</taxon>
    </lineage>
</organism>
<dbReference type="AlphaFoldDB" id="A0A915J3U3"/>
<proteinExistence type="predicted"/>
<protein>
    <submittedName>
        <fullName evidence="2">Uncharacterized protein</fullName>
    </submittedName>
</protein>
<evidence type="ECO:0000313" key="1">
    <source>
        <dbReference type="Proteomes" id="UP000887565"/>
    </source>
</evidence>
<reference evidence="2" key="1">
    <citation type="submission" date="2022-11" db="UniProtKB">
        <authorList>
            <consortium name="WormBaseParasite"/>
        </authorList>
    </citation>
    <scope>IDENTIFICATION</scope>
</reference>
<evidence type="ECO:0000313" key="2">
    <source>
        <dbReference type="WBParaSite" id="nRc.2.0.1.t21091-RA"/>
    </source>
</evidence>